<evidence type="ECO:0000313" key="1">
    <source>
        <dbReference type="EMBL" id="KAK9923734.1"/>
    </source>
</evidence>
<evidence type="ECO:0000313" key="2">
    <source>
        <dbReference type="Proteomes" id="UP001457282"/>
    </source>
</evidence>
<gene>
    <name evidence="1" type="ORF">M0R45_032135</name>
</gene>
<organism evidence="1 2">
    <name type="scientific">Rubus argutus</name>
    <name type="common">Southern blackberry</name>
    <dbReference type="NCBI Taxonomy" id="59490"/>
    <lineage>
        <taxon>Eukaryota</taxon>
        <taxon>Viridiplantae</taxon>
        <taxon>Streptophyta</taxon>
        <taxon>Embryophyta</taxon>
        <taxon>Tracheophyta</taxon>
        <taxon>Spermatophyta</taxon>
        <taxon>Magnoliopsida</taxon>
        <taxon>eudicotyledons</taxon>
        <taxon>Gunneridae</taxon>
        <taxon>Pentapetalae</taxon>
        <taxon>rosids</taxon>
        <taxon>fabids</taxon>
        <taxon>Rosales</taxon>
        <taxon>Rosaceae</taxon>
        <taxon>Rosoideae</taxon>
        <taxon>Rosoideae incertae sedis</taxon>
        <taxon>Rubus</taxon>
    </lineage>
</organism>
<dbReference type="EMBL" id="JBEDUW010000006">
    <property type="protein sequence ID" value="KAK9923734.1"/>
    <property type="molecule type" value="Genomic_DNA"/>
</dbReference>
<reference evidence="1 2" key="1">
    <citation type="journal article" date="2023" name="G3 (Bethesda)">
        <title>A chromosome-length genome assembly and annotation of blackberry (Rubus argutus, cv. 'Hillquist').</title>
        <authorList>
            <person name="Bruna T."/>
            <person name="Aryal R."/>
            <person name="Dudchenko O."/>
            <person name="Sargent D.J."/>
            <person name="Mead D."/>
            <person name="Buti M."/>
            <person name="Cavallini A."/>
            <person name="Hytonen T."/>
            <person name="Andres J."/>
            <person name="Pham M."/>
            <person name="Weisz D."/>
            <person name="Mascagni F."/>
            <person name="Usai G."/>
            <person name="Natali L."/>
            <person name="Bassil N."/>
            <person name="Fernandez G.E."/>
            <person name="Lomsadze A."/>
            <person name="Armour M."/>
            <person name="Olukolu B."/>
            <person name="Poorten T."/>
            <person name="Britton C."/>
            <person name="Davik J."/>
            <person name="Ashrafi H."/>
            <person name="Aiden E.L."/>
            <person name="Borodovsky M."/>
            <person name="Worthington M."/>
        </authorList>
    </citation>
    <scope>NUCLEOTIDE SEQUENCE [LARGE SCALE GENOMIC DNA]</scope>
    <source>
        <strain evidence="1">PI 553951</strain>
    </source>
</reference>
<comment type="caution">
    <text evidence="1">The sequence shown here is derived from an EMBL/GenBank/DDBJ whole genome shotgun (WGS) entry which is preliminary data.</text>
</comment>
<keyword evidence="2" id="KW-1185">Reference proteome</keyword>
<proteinExistence type="predicted"/>
<accession>A0AAW1WIJ5</accession>
<protein>
    <submittedName>
        <fullName evidence="1">Uncharacterized protein</fullName>
    </submittedName>
</protein>
<name>A0AAW1WIJ5_RUBAR</name>
<sequence length="83" mass="9001">MVETNIEPEPQVTILAQYHQQDTINSPPTYPTCVKYIEVGGLRRFHGGGGCITFSRAQCLSQPPATQAYCPVPAITHSITKAA</sequence>
<dbReference type="Proteomes" id="UP001457282">
    <property type="component" value="Unassembled WGS sequence"/>
</dbReference>
<dbReference type="AlphaFoldDB" id="A0AAW1WIJ5"/>